<accession>A0A9X6U4S1</accession>
<sequence>MFEELIDRFDDLKDDNPLLAYFIAGAITAAIIYILYTFSTLGWIVLAIVVLMVIGWIVVSVIDFIMW</sequence>
<dbReference type="Proteomes" id="UP000220127">
    <property type="component" value="Unassembled WGS sequence"/>
</dbReference>
<evidence type="ECO:0000313" key="4">
    <source>
        <dbReference type="Proteomes" id="UP000220127"/>
    </source>
</evidence>
<keyword evidence="1" id="KW-1133">Transmembrane helix</keyword>
<protein>
    <submittedName>
        <fullName evidence="2">Uncharacterized protein</fullName>
    </submittedName>
</protein>
<dbReference type="EMBL" id="NUPM01000005">
    <property type="protein sequence ID" value="PGZ04986.1"/>
    <property type="molecule type" value="Genomic_DNA"/>
</dbReference>
<evidence type="ECO:0000313" key="3">
    <source>
        <dbReference type="EMBL" id="PGZ04986.1"/>
    </source>
</evidence>
<dbReference type="RefSeq" id="WP_097877054.1">
    <property type="nucleotide sequence ID" value="NZ_NUIV01000047.1"/>
</dbReference>
<keyword evidence="1" id="KW-0812">Transmembrane</keyword>
<comment type="caution">
    <text evidence="2">The sequence shown here is derived from an EMBL/GenBank/DDBJ whole genome shotgun (WGS) entry which is preliminary data.</text>
</comment>
<organism evidence="2 4">
    <name type="scientific">Bacillus thuringiensis</name>
    <dbReference type="NCBI Taxonomy" id="1428"/>
    <lineage>
        <taxon>Bacteria</taxon>
        <taxon>Bacillati</taxon>
        <taxon>Bacillota</taxon>
        <taxon>Bacilli</taxon>
        <taxon>Bacillales</taxon>
        <taxon>Bacillaceae</taxon>
        <taxon>Bacillus</taxon>
        <taxon>Bacillus cereus group</taxon>
    </lineage>
</organism>
<evidence type="ECO:0000313" key="5">
    <source>
        <dbReference type="Proteomes" id="UP000223445"/>
    </source>
</evidence>
<feature type="transmembrane region" description="Helical" evidence="1">
    <location>
        <begin position="42"/>
        <end position="66"/>
    </location>
</feature>
<name>A0A9X6U4S1_BACTU</name>
<proteinExistence type="predicted"/>
<dbReference type="AlphaFoldDB" id="A0A9X6U4S1"/>
<dbReference type="EMBL" id="NVMD01000002">
    <property type="protein sequence ID" value="PED16414.1"/>
    <property type="molecule type" value="Genomic_DNA"/>
</dbReference>
<evidence type="ECO:0000313" key="2">
    <source>
        <dbReference type="EMBL" id="PED16414.1"/>
    </source>
</evidence>
<dbReference type="Proteomes" id="UP000223445">
    <property type="component" value="Unassembled WGS sequence"/>
</dbReference>
<evidence type="ECO:0000256" key="1">
    <source>
        <dbReference type="SAM" id="Phobius"/>
    </source>
</evidence>
<feature type="transmembrane region" description="Helical" evidence="1">
    <location>
        <begin position="18"/>
        <end position="36"/>
    </location>
</feature>
<reference evidence="4 5" key="1">
    <citation type="submission" date="2017-09" db="EMBL/GenBank/DDBJ databases">
        <title>Large-scale bioinformatics analysis of Bacillus genomes uncovers conserved roles of natural products in bacterial physiology.</title>
        <authorList>
            <consortium name="Agbiome Team Llc"/>
            <person name="Bleich R.M."/>
            <person name="Grubbs K.J."/>
            <person name="Santa Maria K.C."/>
            <person name="Allen S.E."/>
            <person name="Farag S."/>
            <person name="Shank E.A."/>
            <person name="Bowers A."/>
        </authorList>
    </citation>
    <scope>NUCLEOTIDE SEQUENCE [LARGE SCALE GENOMIC DNA]</scope>
    <source>
        <strain evidence="3 5">AFS030179</strain>
        <strain evidence="2 4">AFS094940</strain>
    </source>
</reference>
<keyword evidence="1" id="KW-0472">Membrane</keyword>
<gene>
    <name evidence="3" type="ORF">COE48_05220</name>
    <name evidence="2" type="ORF">CON01_00765</name>
</gene>